<evidence type="ECO:0000259" key="7">
    <source>
        <dbReference type="Pfam" id="PF07970"/>
    </source>
</evidence>
<evidence type="ECO:0000313" key="10">
    <source>
        <dbReference type="Proteomes" id="UP000019384"/>
    </source>
</evidence>
<evidence type="ECO:0000256" key="4">
    <source>
        <dbReference type="ARBA" id="ARBA00023136"/>
    </source>
</evidence>
<dbReference type="GO" id="GO:0000139">
    <property type="term" value="C:Golgi membrane"/>
    <property type="evidence" value="ECO:0007669"/>
    <property type="project" value="UniProtKB-SubCell"/>
</dbReference>
<feature type="domain" description="Endoplasmic reticulum vesicle transporter C-terminal" evidence="7">
    <location>
        <begin position="111"/>
        <end position="270"/>
    </location>
</feature>
<reference evidence="9" key="2">
    <citation type="submission" date="2014-02" db="EMBL/GenBank/DDBJ databases">
        <title>Complete DNA sequence of /Kuraishia capsulata/ illustrates novel genomic features among budding yeasts (/Saccharomycotina/).</title>
        <authorList>
            <person name="Morales L."/>
            <person name="Noel B."/>
            <person name="Porcel B."/>
            <person name="Marcet-Houben M."/>
            <person name="Hullo M-F."/>
            <person name="Sacerdot C."/>
            <person name="Tekaia F."/>
            <person name="Leh-Louis V."/>
            <person name="Despons L."/>
            <person name="Khanna V."/>
            <person name="Aury J-M."/>
            <person name="Barbe V."/>
            <person name="Couloux A."/>
            <person name="Labadie K."/>
            <person name="Pelletier E."/>
            <person name="Souciet J-L."/>
            <person name="Boekhout T."/>
            <person name="Gabaldon T."/>
            <person name="Wincker P."/>
            <person name="Dujon B."/>
        </authorList>
    </citation>
    <scope>NUCLEOTIDE SEQUENCE</scope>
    <source>
        <strain evidence="9">CBS 1993</strain>
    </source>
</reference>
<dbReference type="GO" id="GO:0005789">
    <property type="term" value="C:endoplasmic reticulum membrane"/>
    <property type="evidence" value="ECO:0007669"/>
    <property type="project" value="UniProtKB-SubCell"/>
</dbReference>
<keyword evidence="5" id="KW-0256">Endoplasmic reticulum</keyword>
<dbReference type="Pfam" id="PF13850">
    <property type="entry name" value="ERGIC_N"/>
    <property type="match status" value="1"/>
</dbReference>
<keyword evidence="3 5" id="KW-1133">Transmembrane helix</keyword>
<dbReference type="STRING" id="1382522.W6MLY0"/>
<feature type="transmembrane region" description="Helical" evidence="5">
    <location>
        <begin position="253"/>
        <end position="272"/>
    </location>
</feature>
<dbReference type="InterPro" id="IPR045888">
    <property type="entry name" value="Erv"/>
</dbReference>
<keyword evidence="2 5" id="KW-0812">Transmembrane</keyword>
<dbReference type="Proteomes" id="UP000019384">
    <property type="component" value="Unassembled WGS sequence"/>
</dbReference>
<comment type="subcellular location">
    <subcellularLocation>
        <location evidence="5">Endoplasmic reticulum membrane</location>
        <topology evidence="5">Multi-pass membrane protein</topology>
    </subcellularLocation>
    <subcellularLocation>
        <location evidence="5">Endoplasmic reticulum-Golgi intermediate compartment membrane</location>
        <topology evidence="5">Multi-pass membrane protein</topology>
    </subcellularLocation>
    <subcellularLocation>
        <location evidence="5">Golgi apparatus membrane</location>
        <topology evidence="5">Multi-pass membrane protein</topology>
    </subcellularLocation>
    <subcellularLocation>
        <location evidence="1">Membrane</location>
    </subcellularLocation>
</comment>
<dbReference type="Pfam" id="PF07970">
    <property type="entry name" value="COPIIcoated_ERV"/>
    <property type="match status" value="1"/>
</dbReference>
<dbReference type="AlphaFoldDB" id="W6MLY0"/>
<protein>
    <recommendedName>
        <fullName evidence="5">Endoplasmic reticulum-Golgi intermediate compartment protein</fullName>
    </recommendedName>
</protein>
<feature type="signal peptide" evidence="6">
    <location>
        <begin position="1"/>
        <end position="15"/>
    </location>
</feature>
<evidence type="ECO:0000256" key="6">
    <source>
        <dbReference type="SAM" id="SignalP"/>
    </source>
</evidence>
<dbReference type="OrthoDB" id="5541786at2759"/>
<dbReference type="InterPro" id="IPR012936">
    <property type="entry name" value="Erv_C"/>
</dbReference>
<gene>
    <name evidence="9" type="ORF">KUCA_T00001873001</name>
</gene>
<dbReference type="GO" id="GO:0006890">
    <property type="term" value="P:retrograde vesicle-mediated transport, Golgi to endoplasmic reticulum"/>
    <property type="evidence" value="ECO:0007669"/>
    <property type="project" value="EnsemblFungi"/>
</dbReference>
<dbReference type="GO" id="GO:0061852">
    <property type="term" value="C:retrograde transporter complex, Golgi to ER"/>
    <property type="evidence" value="ECO:0007669"/>
    <property type="project" value="EnsemblFungi"/>
</dbReference>
<keyword evidence="4 5" id="KW-0472">Membrane</keyword>
<keyword evidence="5" id="KW-0813">Transport</keyword>
<keyword evidence="10" id="KW-1185">Reference proteome</keyword>
<feature type="domain" description="Endoplasmic reticulum vesicle transporter N-terminal" evidence="8">
    <location>
        <begin position="2"/>
        <end position="60"/>
    </location>
</feature>
<reference evidence="9" key="1">
    <citation type="submission" date="2013-12" db="EMBL/GenBank/DDBJ databases">
        <authorList>
            <person name="Genoscope - CEA"/>
        </authorList>
    </citation>
    <scope>NUCLEOTIDE SEQUENCE</scope>
    <source>
        <strain evidence="9">CBS 1993</strain>
    </source>
</reference>
<proteinExistence type="inferred from homology"/>
<dbReference type="GO" id="GO:0042802">
    <property type="term" value="F:identical protein binding"/>
    <property type="evidence" value="ECO:0007669"/>
    <property type="project" value="EnsemblFungi"/>
</dbReference>
<comment type="similarity">
    <text evidence="5">Belongs to the ERGIC family.</text>
</comment>
<sequence>MLIFLVFLMWVEVGGYIDGFVDHQFTVDNETQAELRINVDLIVATPCNYINTNVRDATADLLMAAEKLSYEGVGFFVPPWYVVNGRRPVRTTELDEIVQRGMPAEFIQREQQAFEGQPACHIFGSFPVNKVKGEFHITAKGYGYHDRRRPPPEALNFTHITNEFSFGDFYPYLDNPLDETVRVTNEHLHTYQYELNVVPTYYRKLGMEVDTYQFSALNFDKSATRQVPGIFFRYDFEPIKLLIEEKRISFIQFVLRLTTICGGLIVISSWLYQTFDRLLVIAIGKKKASRGEERPHGLLE</sequence>
<organism evidence="9 10">
    <name type="scientific">Kuraishia capsulata CBS 1993</name>
    <dbReference type="NCBI Taxonomy" id="1382522"/>
    <lineage>
        <taxon>Eukaryota</taxon>
        <taxon>Fungi</taxon>
        <taxon>Dikarya</taxon>
        <taxon>Ascomycota</taxon>
        <taxon>Saccharomycotina</taxon>
        <taxon>Pichiomycetes</taxon>
        <taxon>Pichiales</taxon>
        <taxon>Pichiaceae</taxon>
        <taxon>Kuraishia</taxon>
    </lineage>
</organism>
<dbReference type="EMBL" id="HG793126">
    <property type="protein sequence ID" value="CDK25902.1"/>
    <property type="molecule type" value="Genomic_DNA"/>
</dbReference>
<feature type="chain" id="PRO_5013379843" description="Endoplasmic reticulum-Golgi intermediate compartment protein" evidence="6">
    <location>
        <begin position="16"/>
        <end position="300"/>
    </location>
</feature>
<dbReference type="PANTHER" id="PTHR10984:SF81">
    <property type="entry name" value="ER-DERIVED VESICLES PROTEIN ERV41"/>
    <property type="match status" value="1"/>
</dbReference>
<dbReference type="GO" id="GO:0006888">
    <property type="term" value="P:endoplasmic reticulum to Golgi vesicle-mediated transport"/>
    <property type="evidence" value="ECO:0007669"/>
    <property type="project" value="UniProtKB-UniRule"/>
</dbReference>
<dbReference type="HOGENOM" id="CLU_034705_2_1_1"/>
<keyword evidence="5" id="KW-0333">Golgi apparatus</keyword>
<comment type="caution">
    <text evidence="5">Lacks conserved residue(s) required for the propagation of feature annotation.</text>
</comment>
<comment type="function">
    <text evidence="5">Plays a role in transport between endoplasmic reticulum and Golgi.</text>
</comment>
<keyword evidence="5" id="KW-0931">ER-Golgi transport</keyword>
<keyword evidence="6" id="KW-0732">Signal</keyword>
<evidence type="ECO:0000256" key="3">
    <source>
        <dbReference type="ARBA" id="ARBA00022989"/>
    </source>
</evidence>
<evidence type="ECO:0000259" key="8">
    <source>
        <dbReference type="Pfam" id="PF13850"/>
    </source>
</evidence>
<evidence type="ECO:0000256" key="2">
    <source>
        <dbReference type="ARBA" id="ARBA00022692"/>
    </source>
</evidence>
<evidence type="ECO:0000256" key="5">
    <source>
        <dbReference type="RuleBase" id="RU369013"/>
    </source>
</evidence>
<accession>W6MLY0</accession>
<dbReference type="PANTHER" id="PTHR10984">
    <property type="entry name" value="ENDOPLASMIC RETICULUM-GOLGI INTERMEDIATE COMPARTMENT PROTEIN"/>
    <property type="match status" value="1"/>
</dbReference>
<dbReference type="GO" id="GO:0033116">
    <property type="term" value="C:endoplasmic reticulum-Golgi intermediate compartment membrane"/>
    <property type="evidence" value="ECO:0007669"/>
    <property type="project" value="UniProtKB-SubCell"/>
</dbReference>
<name>W6MLY0_9ASCO</name>
<dbReference type="InterPro" id="IPR039542">
    <property type="entry name" value="Erv_N"/>
</dbReference>
<dbReference type="RefSeq" id="XP_022457912.1">
    <property type="nucleotide sequence ID" value="XM_022604097.1"/>
</dbReference>
<dbReference type="GO" id="GO:0030134">
    <property type="term" value="C:COPII-coated ER to Golgi transport vesicle"/>
    <property type="evidence" value="ECO:0007669"/>
    <property type="project" value="EnsemblFungi"/>
</dbReference>
<evidence type="ECO:0000313" key="9">
    <source>
        <dbReference type="EMBL" id="CDK25902.1"/>
    </source>
</evidence>
<evidence type="ECO:0000256" key="1">
    <source>
        <dbReference type="ARBA" id="ARBA00004370"/>
    </source>
</evidence>
<dbReference type="GeneID" id="34519300"/>